<keyword evidence="2" id="KW-1185">Reference proteome</keyword>
<dbReference type="Proteomes" id="UP001447188">
    <property type="component" value="Unassembled WGS sequence"/>
</dbReference>
<organism evidence="1 2">
    <name type="scientific">Discina gigas</name>
    <dbReference type="NCBI Taxonomy" id="1032678"/>
    <lineage>
        <taxon>Eukaryota</taxon>
        <taxon>Fungi</taxon>
        <taxon>Dikarya</taxon>
        <taxon>Ascomycota</taxon>
        <taxon>Pezizomycotina</taxon>
        <taxon>Pezizomycetes</taxon>
        <taxon>Pezizales</taxon>
        <taxon>Discinaceae</taxon>
        <taxon>Discina</taxon>
    </lineage>
</organism>
<evidence type="ECO:0000313" key="2">
    <source>
        <dbReference type="Proteomes" id="UP001447188"/>
    </source>
</evidence>
<dbReference type="EMBL" id="JBBBZM010000396">
    <property type="protein sequence ID" value="KAL0630737.1"/>
    <property type="molecule type" value="Genomic_DNA"/>
</dbReference>
<comment type="caution">
    <text evidence="1">The sequence shown here is derived from an EMBL/GenBank/DDBJ whole genome shotgun (WGS) entry which is preliminary data.</text>
</comment>
<evidence type="ECO:0000313" key="1">
    <source>
        <dbReference type="EMBL" id="KAL0630737.1"/>
    </source>
</evidence>
<protein>
    <submittedName>
        <fullName evidence="1">Uncharacterized protein</fullName>
    </submittedName>
</protein>
<reference evidence="1 2" key="1">
    <citation type="submission" date="2024-02" db="EMBL/GenBank/DDBJ databases">
        <title>Discinaceae phylogenomics.</title>
        <authorList>
            <person name="Dirks A.C."/>
            <person name="James T.Y."/>
        </authorList>
    </citation>
    <scope>NUCLEOTIDE SEQUENCE [LARGE SCALE GENOMIC DNA]</scope>
    <source>
        <strain evidence="1 2">ACD0624</strain>
    </source>
</reference>
<sequence length="222" mass="25327">MRPIVRSNNRLCHAHYQPQYTSSSFTPRQIYKKTKWDQFAKHIRRLTILKGAWDIAESTNCMADSWGDQIQLAIDKVVPGSKPCTRSKIWWTSEHSALSSDLERTKRTCTMDPTLDKEQANMRRKEAARKWTKAVRDTKWSHWEGILASSDKTNVVTAIGMVYRNKAKTGLPDTQGASSFYRKCEVSQDVFLPANVTTPPHIQAKWLPPPAQDISNANPPRS</sequence>
<name>A0ABR3G457_9PEZI</name>
<accession>A0ABR3G457</accession>
<proteinExistence type="predicted"/>
<gene>
    <name evidence="1" type="ORF">Q9L58_010412</name>
</gene>